<evidence type="ECO:0000256" key="1">
    <source>
        <dbReference type="ARBA" id="ARBA00022884"/>
    </source>
</evidence>
<dbReference type="AlphaFoldDB" id="A0A8J6DW29"/>
<evidence type="ECO:0000313" key="3">
    <source>
        <dbReference type="EMBL" id="KAG8520448.1"/>
    </source>
</evidence>
<accession>A0A8J6DW29</accession>
<feature type="transmembrane region" description="Helical" evidence="2">
    <location>
        <begin position="127"/>
        <end position="150"/>
    </location>
</feature>
<keyword evidence="3" id="KW-0687">Ribonucleoprotein</keyword>
<name>A0A8J6DW29_GALPY</name>
<keyword evidence="4" id="KW-1185">Reference proteome</keyword>
<keyword evidence="1" id="KW-0694">RNA-binding</keyword>
<dbReference type="GO" id="GO:0071013">
    <property type="term" value="C:catalytic step 2 spliceosome"/>
    <property type="evidence" value="ECO:0007669"/>
    <property type="project" value="TreeGrafter"/>
</dbReference>
<gene>
    <name evidence="3" type="ORF">J0S82_019799</name>
</gene>
<sequence length="181" mass="20023">VCHLCHVDKVDGRAVEPKRTMSREDSQRPNAHLTVKKILCKNTEMTEIMTGGGSDNNRGFALWSLMTIICKQDCQTEITVDTVNGHNYEAKKVLPMQEDGKVSLDTLVVVEKLVLVKMETLVMEEMSVVKVALVATIVVVNMVAVGIAMMDLDQSLAEGESQRSDREAIGYKKFVNSAKHS</sequence>
<keyword evidence="2" id="KW-0472">Membrane</keyword>
<keyword evidence="2" id="KW-0812">Transmembrane</keyword>
<dbReference type="GO" id="GO:0003730">
    <property type="term" value="F:mRNA 3'-UTR binding"/>
    <property type="evidence" value="ECO:0007669"/>
    <property type="project" value="TreeGrafter"/>
</dbReference>
<comment type="caution">
    <text evidence="3">The sequence shown here is derived from an EMBL/GenBank/DDBJ whole genome shotgun (WGS) entry which is preliminary data.</text>
</comment>
<dbReference type="PANTHER" id="PTHR48026:SF2">
    <property type="entry name" value="HETEROGENEOUS NUCLEAR RIBONUCLEOPROTEIN A1-RELATED"/>
    <property type="match status" value="1"/>
</dbReference>
<dbReference type="PANTHER" id="PTHR48026">
    <property type="entry name" value="HOMOLOGOUS TO DROSOPHILA SQD (SQUID) PROTEIN"/>
    <property type="match status" value="1"/>
</dbReference>
<keyword evidence="2" id="KW-1133">Transmembrane helix</keyword>
<protein>
    <submittedName>
        <fullName evidence="3">Heterogeneous nuclear ribonucleoprotein A1-like 2</fullName>
    </submittedName>
</protein>
<evidence type="ECO:0000313" key="4">
    <source>
        <dbReference type="Proteomes" id="UP000700334"/>
    </source>
</evidence>
<feature type="non-terminal residue" evidence="3">
    <location>
        <position position="1"/>
    </location>
</feature>
<feature type="non-terminal residue" evidence="3">
    <location>
        <position position="181"/>
    </location>
</feature>
<reference evidence="3" key="1">
    <citation type="journal article" date="2021" name="Evol. Appl.">
        <title>The genome of the Pyrenean desman and the effects of bottlenecks and inbreeding on the genomic landscape of an endangered species.</title>
        <authorList>
            <person name="Escoda L."/>
            <person name="Castresana J."/>
        </authorList>
    </citation>
    <scope>NUCLEOTIDE SEQUENCE</scope>
    <source>
        <strain evidence="3">IBE-C5619</strain>
    </source>
</reference>
<evidence type="ECO:0000256" key="2">
    <source>
        <dbReference type="SAM" id="Phobius"/>
    </source>
</evidence>
<organism evidence="3 4">
    <name type="scientific">Galemys pyrenaicus</name>
    <name type="common">Iberian desman</name>
    <name type="synonym">Pyrenean desman</name>
    <dbReference type="NCBI Taxonomy" id="202257"/>
    <lineage>
        <taxon>Eukaryota</taxon>
        <taxon>Metazoa</taxon>
        <taxon>Chordata</taxon>
        <taxon>Craniata</taxon>
        <taxon>Vertebrata</taxon>
        <taxon>Euteleostomi</taxon>
        <taxon>Mammalia</taxon>
        <taxon>Eutheria</taxon>
        <taxon>Laurasiatheria</taxon>
        <taxon>Eulipotyphla</taxon>
        <taxon>Talpidae</taxon>
        <taxon>Galemys</taxon>
    </lineage>
</organism>
<proteinExistence type="predicted"/>
<dbReference type="EMBL" id="JAGFMF010011568">
    <property type="protein sequence ID" value="KAG8520448.1"/>
    <property type="molecule type" value="Genomic_DNA"/>
</dbReference>
<dbReference type="Proteomes" id="UP000700334">
    <property type="component" value="Unassembled WGS sequence"/>
</dbReference>
<dbReference type="GO" id="GO:0000398">
    <property type="term" value="P:mRNA splicing, via spliceosome"/>
    <property type="evidence" value="ECO:0007669"/>
    <property type="project" value="TreeGrafter"/>
</dbReference>